<dbReference type="Pfam" id="PF00536">
    <property type="entry name" value="SAM_1"/>
    <property type="match status" value="1"/>
</dbReference>
<dbReference type="InterPro" id="IPR025693">
    <property type="entry name" value="Gly-zipper_OmpA-like_dom"/>
</dbReference>
<dbReference type="Pfam" id="PF13436">
    <property type="entry name" value="Gly-zipper_OmpA"/>
    <property type="match status" value="1"/>
</dbReference>
<feature type="compositionally biased region" description="Low complexity" evidence="2">
    <location>
        <begin position="136"/>
        <end position="157"/>
    </location>
</feature>
<reference evidence="4" key="2">
    <citation type="submission" date="2021-04" db="EMBL/GenBank/DDBJ databases">
        <authorList>
            <person name="Podell S."/>
        </authorList>
    </citation>
    <scope>NUCLEOTIDE SEQUENCE</scope>
    <source>
        <strain evidence="4">Hildebrandi</strain>
    </source>
</reference>
<feature type="domain" description="SAM" evidence="3">
    <location>
        <begin position="9"/>
        <end position="63"/>
    </location>
</feature>
<feature type="region of interest" description="Disordered" evidence="2">
    <location>
        <begin position="136"/>
        <end position="176"/>
    </location>
</feature>
<comment type="caution">
    <text evidence="4">The sequence shown here is derived from an EMBL/GenBank/DDBJ whole genome shotgun (WGS) entry which is preliminary data.</text>
</comment>
<reference evidence="4" key="1">
    <citation type="journal article" date="2021" name="Sci. Rep.">
        <title>Diploid genomic architecture of Nitzschia inconspicua, an elite biomass production diatom.</title>
        <authorList>
            <person name="Oliver A."/>
            <person name="Podell S."/>
            <person name="Pinowska A."/>
            <person name="Traller J.C."/>
            <person name="Smith S.R."/>
            <person name="McClure R."/>
            <person name="Beliaev A."/>
            <person name="Bohutskyi P."/>
            <person name="Hill E.A."/>
            <person name="Rabines A."/>
            <person name="Zheng H."/>
            <person name="Allen L.Z."/>
            <person name="Kuo A."/>
            <person name="Grigoriev I.V."/>
            <person name="Allen A.E."/>
            <person name="Hazlebeck D."/>
            <person name="Allen E.E."/>
        </authorList>
    </citation>
    <scope>NUCLEOTIDE SEQUENCE</scope>
    <source>
        <strain evidence="4">Hildebrandi</strain>
    </source>
</reference>
<evidence type="ECO:0000259" key="3">
    <source>
        <dbReference type="PROSITE" id="PS50105"/>
    </source>
</evidence>
<dbReference type="AlphaFoldDB" id="A0A9K3KQS5"/>
<evidence type="ECO:0000313" key="5">
    <source>
        <dbReference type="Proteomes" id="UP000693970"/>
    </source>
</evidence>
<keyword evidence="1" id="KW-0175">Coiled coil</keyword>
<feature type="coiled-coil region" evidence="1">
    <location>
        <begin position="84"/>
        <end position="111"/>
    </location>
</feature>
<evidence type="ECO:0000256" key="1">
    <source>
        <dbReference type="SAM" id="Coils"/>
    </source>
</evidence>
<organism evidence="4 5">
    <name type="scientific">Nitzschia inconspicua</name>
    <dbReference type="NCBI Taxonomy" id="303405"/>
    <lineage>
        <taxon>Eukaryota</taxon>
        <taxon>Sar</taxon>
        <taxon>Stramenopiles</taxon>
        <taxon>Ochrophyta</taxon>
        <taxon>Bacillariophyta</taxon>
        <taxon>Bacillariophyceae</taxon>
        <taxon>Bacillariophycidae</taxon>
        <taxon>Bacillariales</taxon>
        <taxon>Bacillariaceae</taxon>
        <taxon>Nitzschia</taxon>
    </lineage>
</organism>
<dbReference type="SMART" id="SM00454">
    <property type="entry name" value="SAM"/>
    <property type="match status" value="1"/>
</dbReference>
<accession>A0A9K3KQS5</accession>
<dbReference type="PROSITE" id="PS50105">
    <property type="entry name" value="SAM_DOMAIN"/>
    <property type="match status" value="1"/>
</dbReference>
<evidence type="ECO:0000313" key="4">
    <source>
        <dbReference type="EMBL" id="KAG7348182.1"/>
    </source>
</evidence>
<evidence type="ECO:0000256" key="2">
    <source>
        <dbReference type="SAM" id="MobiDB-lite"/>
    </source>
</evidence>
<dbReference type="Proteomes" id="UP000693970">
    <property type="component" value="Unassembled WGS sequence"/>
</dbReference>
<sequence>MPSKSPKEYTQAEVNVWLNSIGLGGQIEAFKENAIDGAMLVTLTETDLTGDLGLSSLQARKFLQSLDFAKSLADDAGGGDPQLLAALQQEIAKLKEENANLLAINKELQAELMPSKPPAPASPQYQQAYVPAPAPPQYQQAYAPAPAPPQYQQAYAPAPAPHQHHAPSRQGAPVVAGAGKGALKGATLGAIAGAISGDPRQGAKMGAAVGAAAGGMDGLASRRRQRLGRRF</sequence>
<name>A0A9K3KQS5_9STRA</name>
<keyword evidence="5" id="KW-1185">Reference proteome</keyword>
<proteinExistence type="predicted"/>
<protein>
    <submittedName>
        <fullName evidence="4">SAM domain sterile alpha motif-containing protein</fullName>
    </submittedName>
</protein>
<dbReference type="EMBL" id="JAGRRH010000020">
    <property type="protein sequence ID" value="KAG7348182.1"/>
    <property type="molecule type" value="Genomic_DNA"/>
</dbReference>
<gene>
    <name evidence="4" type="ORF">IV203_016887</name>
</gene>
<dbReference type="InterPro" id="IPR001660">
    <property type="entry name" value="SAM"/>
</dbReference>